<reference evidence="12 13" key="2">
    <citation type="submission" date="2017-04" db="EMBL/GenBank/DDBJ databases">
        <title>CpG methylation of centromeres and impact of large insertions on vertebrate speciation.</title>
        <authorList>
            <person name="Ichikawa K."/>
            <person name="Yoshimura J."/>
            <person name="Morishita S."/>
        </authorList>
    </citation>
    <scope>NUCLEOTIDE SEQUENCE</scope>
    <source>
        <strain evidence="12 13">HSOK</strain>
    </source>
</reference>
<evidence type="ECO:0000256" key="1">
    <source>
        <dbReference type="ARBA" id="ARBA00003823"/>
    </source>
</evidence>
<proteinExistence type="inferred from homology"/>
<name>A0A3P9HPP6_ORYLA</name>
<comment type="similarity">
    <text evidence="2 7">Belongs to the SDA1 family.</text>
</comment>
<dbReference type="GO" id="GO:0005730">
    <property type="term" value="C:nucleolus"/>
    <property type="evidence" value="ECO:0007669"/>
    <property type="project" value="UniProtKB-SubCell"/>
</dbReference>
<evidence type="ECO:0000256" key="2">
    <source>
        <dbReference type="ARBA" id="ARBA00005783"/>
    </source>
</evidence>
<feature type="domain" description="SDA1 C-terminal" evidence="11">
    <location>
        <begin position="664"/>
        <end position="709"/>
    </location>
</feature>
<dbReference type="AlphaFoldDB" id="A0A3P9HPP6"/>
<comment type="subcellular location">
    <subcellularLocation>
        <location evidence="7">Nucleus</location>
        <location evidence="7">Nucleolus</location>
    </subcellularLocation>
</comment>
<dbReference type="InterPro" id="IPR007949">
    <property type="entry name" value="SDA1_MD"/>
</dbReference>
<keyword evidence="4 7" id="KW-0690">Ribosome biogenesis</keyword>
<protein>
    <recommendedName>
        <fullName evidence="7">Protein SDA1</fullName>
    </recommendedName>
</protein>
<organism evidence="12 13">
    <name type="scientific">Oryzias latipes</name>
    <name type="common">Japanese rice fish</name>
    <name type="synonym">Japanese killifish</name>
    <dbReference type="NCBI Taxonomy" id="8090"/>
    <lineage>
        <taxon>Eukaryota</taxon>
        <taxon>Metazoa</taxon>
        <taxon>Chordata</taxon>
        <taxon>Craniata</taxon>
        <taxon>Vertebrata</taxon>
        <taxon>Euteleostomi</taxon>
        <taxon>Actinopterygii</taxon>
        <taxon>Neopterygii</taxon>
        <taxon>Teleostei</taxon>
        <taxon>Neoteleostei</taxon>
        <taxon>Acanthomorphata</taxon>
        <taxon>Ovalentaria</taxon>
        <taxon>Atherinomorphae</taxon>
        <taxon>Beloniformes</taxon>
        <taxon>Adrianichthyidae</taxon>
        <taxon>Oryziinae</taxon>
        <taxon>Oryzias</taxon>
    </lineage>
</organism>
<feature type="domain" description="SDA1 N-terminal" evidence="10">
    <location>
        <begin position="320"/>
        <end position="450"/>
    </location>
</feature>
<evidence type="ECO:0000256" key="7">
    <source>
        <dbReference type="RuleBase" id="RU365057"/>
    </source>
</evidence>
<dbReference type="InterPro" id="IPR016024">
    <property type="entry name" value="ARM-type_fold"/>
</dbReference>
<dbReference type="Proteomes" id="UP000265200">
    <property type="component" value="Chromosome 12"/>
</dbReference>
<dbReference type="InterPro" id="IPR012977">
    <property type="entry name" value="SDA1_N"/>
</dbReference>
<comment type="function">
    <text evidence="1 7">Required for 60S pre-ribosomal subunits export to the cytoplasm.</text>
</comment>
<dbReference type="InterPro" id="IPR048292">
    <property type="entry name" value="SDA1_C"/>
</dbReference>
<reference evidence="12" key="4">
    <citation type="submission" date="2025-09" db="UniProtKB">
        <authorList>
            <consortium name="Ensembl"/>
        </authorList>
    </citation>
    <scope>IDENTIFICATION</scope>
    <source>
        <strain evidence="12">HSOK</strain>
    </source>
</reference>
<evidence type="ECO:0000259" key="10">
    <source>
        <dbReference type="Pfam" id="PF08158"/>
    </source>
</evidence>
<dbReference type="PANTHER" id="PTHR12730:SF0">
    <property type="entry name" value="PROTEIN SDA1 HOMOLOG"/>
    <property type="match status" value="1"/>
</dbReference>
<evidence type="ECO:0000259" key="11">
    <source>
        <dbReference type="Pfam" id="PF21638"/>
    </source>
</evidence>
<dbReference type="InterPro" id="IPR027312">
    <property type="entry name" value="Sda1"/>
</dbReference>
<evidence type="ECO:0000256" key="5">
    <source>
        <dbReference type="ARBA" id="ARBA00022927"/>
    </source>
</evidence>
<dbReference type="GO" id="GO:0015031">
    <property type="term" value="P:protein transport"/>
    <property type="evidence" value="ECO:0007669"/>
    <property type="project" value="UniProtKB-KW"/>
</dbReference>
<dbReference type="Pfam" id="PF08158">
    <property type="entry name" value="SDA1_HEAT"/>
    <property type="match status" value="2"/>
</dbReference>
<dbReference type="GO" id="GO:0042273">
    <property type="term" value="P:ribosomal large subunit biogenesis"/>
    <property type="evidence" value="ECO:0007669"/>
    <property type="project" value="UniProtKB-UniRule"/>
</dbReference>
<evidence type="ECO:0000313" key="12">
    <source>
        <dbReference type="Ensembl" id="ENSORLP00015009513.1"/>
    </source>
</evidence>
<evidence type="ECO:0000256" key="6">
    <source>
        <dbReference type="ARBA" id="ARBA00023242"/>
    </source>
</evidence>
<dbReference type="Ensembl" id="ENSORLT00015015822.1">
    <property type="protein sequence ID" value="ENSORLP00015009513.1"/>
    <property type="gene ID" value="ENSORLG00015010346.1"/>
</dbReference>
<feature type="domain" description="SDA1 N-terminal" evidence="10">
    <location>
        <begin position="62"/>
        <end position="295"/>
    </location>
</feature>
<evidence type="ECO:0000259" key="9">
    <source>
        <dbReference type="Pfam" id="PF05285"/>
    </source>
</evidence>
<feature type="compositionally biased region" description="Acidic residues" evidence="8">
    <location>
        <begin position="518"/>
        <end position="539"/>
    </location>
</feature>
<sequence length="712" mass="82240">MSGRQNNKLPNNLPQLQNLIKRDPQSYVDEFLQQYRHYQSNLQIFKLQPDKPNKELAELVTFLSQIAHCYTQQLSMFPKELSELLMSYHTVIEPDLRMTFCKALILLRNKDLIDPTNLLELFFELLRCHDKLLRKTLYTHIVTDIKNINAKHKNNKVNTVLQNFMYTMLRDSNPIAAKISLDVMVELYKRNIWNDAKTVNVITTACFSKVTKILVAGLQFFLGKDEDEKNESDSDSEKEGPSARDLMVRYSTGKKTSKNKKKLDKAMKVLKKHKKKKKAEVFNFSAIHLIHDSQGKLCRPHILFGPISLQFKKFKLCSFEDFSEKLLKQLESSKERFEVKIMMMELISRLVGIHELFLFNFYPFVQRFLQPHQREVTKILLCAAQASHQLVPPEIIEPVIMTIANNFVTDRNSGEVMTVGINAIKEVVGRCPLAITEDLLQDLAQYKTHKDKNVMMSARALIQLFRNLNPHMLHKKDRGKPTEASTDAKVKDYGELEAKDYIPGAEVLELEEEKKEGEEDEDGWESASISDDDDEDGEWVDVHHSSDEDAGEVAEKLQSIPAEERKAKAAAVSASRLFTQDDFKKIRLVQMAKEVNAAPGKGQKRKAVEFDEEEKGELLTLRNIEKLHKKPKADKETRLATAMAGRTDRKDFVKKHSKLNPHASTSNKEKKKHKNFMMMRHSQNVRTKGKRSFREKQIALREALLKKRKQYK</sequence>
<dbReference type="GO" id="GO:0000055">
    <property type="term" value="P:ribosomal large subunit export from nucleus"/>
    <property type="evidence" value="ECO:0007669"/>
    <property type="project" value="UniProtKB-UniRule"/>
</dbReference>
<evidence type="ECO:0000313" key="13">
    <source>
        <dbReference type="Proteomes" id="UP000265200"/>
    </source>
</evidence>
<evidence type="ECO:0000256" key="4">
    <source>
        <dbReference type="ARBA" id="ARBA00022517"/>
    </source>
</evidence>
<keyword evidence="3 7" id="KW-0813">Transport</keyword>
<feature type="region of interest" description="Disordered" evidence="8">
    <location>
        <begin position="505"/>
        <end position="550"/>
    </location>
</feature>
<reference evidence="12" key="3">
    <citation type="submission" date="2025-08" db="UniProtKB">
        <authorList>
            <consortium name="Ensembl"/>
        </authorList>
    </citation>
    <scope>IDENTIFICATION</scope>
    <source>
        <strain evidence="12">HSOK</strain>
    </source>
</reference>
<evidence type="ECO:0000256" key="3">
    <source>
        <dbReference type="ARBA" id="ARBA00022448"/>
    </source>
</evidence>
<dbReference type="Pfam" id="PF21638">
    <property type="entry name" value="SDA1_C"/>
    <property type="match status" value="1"/>
</dbReference>
<feature type="region of interest" description="Disordered" evidence="8">
    <location>
        <begin position="631"/>
        <end position="695"/>
    </location>
</feature>
<keyword evidence="6 7" id="KW-0539">Nucleus</keyword>
<evidence type="ECO:0000256" key="8">
    <source>
        <dbReference type="SAM" id="MobiDB-lite"/>
    </source>
</evidence>
<dbReference type="SUPFAM" id="SSF48371">
    <property type="entry name" value="ARM repeat"/>
    <property type="match status" value="1"/>
</dbReference>
<accession>A0A3P9HPP6</accession>
<feature type="domain" description="SDA1 middle" evidence="9">
    <location>
        <begin position="512"/>
        <end position="645"/>
    </location>
</feature>
<dbReference type="Pfam" id="PF05285">
    <property type="entry name" value="SDA1_dom"/>
    <property type="match status" value="1"/>
</dbReference>
<keyword evidence="5 7" id="KW-0653">Protein transport</keyword>
<reference key="1">
    <citation type="journal article" date="2007" name="Nature">
        <title>The medaka draft genome and insights into vertebrate genome evolution.</title>
        <authorList>
            <person name="Kasahara M."/>
            <person name="Naruse K."/>
            <person name="Sasaki S."/>
            <person name="Nakatani Y."/>
            <person name="Qu W."/>
            <person name="Ahsan B."/>
            <person name="Yamada T."/>
            <person name="Nagayasu Y."/>
            <person name="Doi K."/>
            <person name="Kasai Y."/>
            <person name="Jindo T."/>
            <person name="Kobayashi D."/>
            <person name="Shimada A."/>
            <person name="Toyoda A."/>
            <person name="Kuroki Y."/>
            <person name="Fujiyama A."/>
            <person name="Sasaki T."/>
            <person name="Shimizu A."/>
            <person name="Asakawa S."/>
            <person name="Shimizu N."/>
            <person name="Hashimoto S."/>
            <person name="Yang J."/>
            <person name="Lee Y."/>
            <person name="Matsushima K."/>
            <person name="Sugano S."/>
            <person name="Sakaizumi M."/>
            <person name="Narita T."/>
            <person name="Ohishi K."/>
            <person name="Haga S."/>
            <person name="Ohta F."/>
            <person name="Nomoto H."/>
            <person name="Nogata K."/>
            <person name="Morishita T."/>
            <person name="Endo T."/>
            <person name="Shin-I T."/>
            <person name="Takeda H."/>
            <person name="Morishita S."/>
            <person name="Kohara Y."/>
        </authorList>
    </citation>
    <scope>NUCLEOTIDE SEQUENCE [LARGE SCALE GENOMIC DNA]</scope>
    <source>
        <strain>Hd-rR</strain>
    </source>
</reference>
<dbReference type="PANTHER" id="PTHR12730">
    <property type="entry name" value="HSDA/SDA1-RELATED"/>
    <property type="match status" value="1"/>
</dbReference>